<keyword evidence="2" id="KW-1185">Reference proteome</keyword>
<gene>
    <name evidence="1" type="ORF">V6N12_018573</name>
</gene>
<organism evidence="1 2">
    <name type="scientific">Hibiscus sabdariffa</name>
    <name type="common">roselle</name>
    <dbReference type="NCBI Taxonomy" id="183260"/>
    <lineage>
        <taxon>Eukaryota</taxon>
        <taxon>Viridiplantae</taxon>
        <taxon>Streptophyta</taxon>
        <taxon>Embryophyta</taxon>
        <taxon>Tracheophyta</taxon>
        <taxon>Spermatophyta</taxon>
        <taxon>Magnoliopsida</taxon>
        <taxon>eudicotyledons</taxon>
        <taxon>Gunneridae</taxon>
        <taxon>Pentapetalae</taxon>
        <taxon>rosids</taxon>
        <taxon>malvids</taxon>
        <taxon>Malvales</taxon>
        <taxon>Malvaceae</taxon>
        <taxon>Malvoideae</taxon>
        <taxon>Hibiscus</taxon>
    </lineage>
</organism>
<sequence>MLGSHLFSNIGWYLLPLVEEKNLVPSLVSLIEKLTGCYYWRYSENDGWKATDLCLYESFSSYEQSSFVSCCSSSSWKHAVQNKSGDSLGPEAVNQSYPSCGDTISSK</sequence>
<accession>A0ABR2C003</accession>
<dbReference type="Proteomes" id="UP001472677">
    <property type="component" value="Unassembled WGS sequence"/>
</dbReference>
<protein>
    <submittedName>
        <fullName evidence="1">Uncharacterized protein</fullName>
    </submittedName>
</protein>
<evidence type="ECO:0000313" key="1">
    <source>
        <dbReference type="EMBL" id="KAK8512092.1"/>
    </source>
</evidence>
<comment type="caution">
    <text evidence="1">The sequence shown here is derived from an EMBL/GenBank/DDBJ whole genome shotgun (WGS) entry which is preliminary data.</text>
</comment>
<reference evidence="1 2" key="1">
    <citation type="journal article" date="2024" name="G3 (Bethesda)">
        <title>Genome assembly of Hibiscus sabdariffa L. provides insights into metabolisms of medicinal natural products.</title>
        <authorList>
            <person name="Kim T."/>
        </authorList>
    </citation>
    <scope>NUCLEOTIDE SEQUENCE [LARGE SCALE GENOMIC DNA]</scope>
    <source>
        <strain evidence="1">TK-2024</strain>
        <tissue evidence="1">Old leaves</tissue>
    </source>
</reference>
<evidence type="ECO:0000313" key="2">
    <source>
        <dbReference type="Proteomes" id="UP001472677"/>
    </source>
</evidence>
<proteinExistence type="predicted"/>
<dbReference type="EMBL" id="JBBPBM010000075">
    <property type="protein sequence ID" value="KAK8512092.1"/>
    <property type="molecule type" value="Genomic_DNA"/>
</dbReference>
<name>A0ABR2C003_9ROSI</name>